<dbReference type="PROSITE" id="PS50035">
    <property type="entry name" value="PLD"/>
    <property type="match status" value="2"/>
</dbReference>
<keyword evidence="8" id="KW-0808">Transferase</keyword>
<evidence type="ECO:0000256" key="6">
    <source>
        <dbReference type="SAM" id="Phobius"/>
    </source>
</evidence>
<keyword evidence="6" id="KW-1133">Transmembrane helix</keyword>
<sequence length="488" mass="53983">MTMITLFHEYWPHILAAVSIVLGAGAAIHATMTKQEVRTAIGWVGVILLSPIIGAVVYAVAGVNRIRRTSLSLQRDRGAHIALYHLTHFDTTNEIVRENFGKPFAAMKILGDAVSKYDFTSSNDITMLESGDAAYSAMLAAIDEAKHSVLLETYIFDRDPIGIRFVASLAAAVKRGVEVRVLVDAVGARYSMPSIVSLLKEHNVPAEVFNGNIIIGLKLPYANLRTHRKILVVDGAVAFTGGMNIRAGFMSEYSGDNAAHDTHFRVEGPAVADIFHIASEDWRFASDELLQGEKWKIAPPQKPAGEETLVRVVATGPDKNLETNHRMMMGAFSVAQDHILIMSPYLLPDRELISALVTAARRGVSVDIIVPGVNNLKLVDRAMRAQFDQLLKDGCKIWRATGAFNHSKLMTIDGVWSYVGSSNIDPRSLRLNFEIDMEVLDFEFAGQLEERIRVIKKNSVPVLLGDLRNQPFLRRLTDRIIWLGSPYL</sequence>
<dbReference type="SUPFAM" id="SSF56024">
    <property type="entry name" value="Phospholipase D/nuclease"/>
    <property type="match status" value="2"/>
</dbReference>
<evidence type="ECO:0000313" key="9">
    <source>
        <dbReference type="Proteomes" id="UP000555393"/>
    </source>
</evidence>
<dbReference type="GO" id="GO:0016020">
    <property type="term" value="C:membrane"/>
    <property type="evidence" value="ECO:0007669"/>
    <property type="project" value="TreeGrafter"/>
</dbReference>
<dbReference type="Gene3D" id="3.30.870.10">
    <property type="entry name" value="Endonuclease Chain A"/>
    <property type="match status" value="2"/>
</dbReference>
<evidence type="ECO:0000256" key="1">
    <source>
        <dbReference type="ARBA" id="ARBA00003145"/>
    </source>
</evidence>
<dbReference type="GO" id="GO:0032049">
    <property type="term" value="P:cardiolipin biosynthetic process"/>
    <property type="evidence" value="ECO:0007669"/>
    <property type="project" value="UniProtKB-ARBA"/>
</dbReference>
<accession>A0A841LPR5</accession>
<dbReference type="InterPro" id="IPR025202">
    <property type="entry name" value="PLD-like_dom"/>
</dbReference>
<dbReference type="PANTHER" id="PTHR21248:SF22">
    <property type="entry name" value="PHOSPHOLIPASE D"/>
    <property type="match status" value="1"/>
</dbReference>
<keyword evidence="6" id="KW-0812">Transmembrane</keyword>
<proteinExistence type="predicted"/>
<evidence type="ECO:0000256" key="3">
    <source>
        <dbReference type="ARBA" id="ARBA00018392"/>
    </source>
</evidence>
<dbReference type="SMART" id="SM00155">
    <property type="entry name" value="PLDc"/>
    <property type="match status" value="2"/>
</dbReference>
<dbReference type="CDD" id="cd09163">
    <property type="entry name" value="PLDc_CLS_unchar2_2"/>
    <property type="match status" value="1"/>
</dbReference>
<feature type="domain" description="PLD phosphodiesterase" evidence="7">
    <location>
        <begin position="222"/>
        <end position="249"/>
    </location>
</feature>
<keyword evidence="4" id="KW-0964">Secreted</keyword>
<comment type="function">
    <text evidence="1">Could be a virulence factor.</text>
</comment>
<keyword evidence="9" id="KW-1185">Reference proteome</keyword>
<organism evidence="8 9">
    <name type="scientific">Paenochrobactrum gallinarii</name>
    <dbReference type="NCBI Taxonomy" id="643673"/>
    <lineage>
        <taxon>Bacteria</taxon>
        <taxon>Pseudomonadati</taxon>
        <taxon>Pseudomonadota</taxon>
        <taxon>Alphaproteobacteria</taxon>
        <taxon>Hyphomicrobiales</taxon>
        <taxon>Brucellaceae</taxon>
        <taxon>Paenochrobactrum</taxon>
    </lineage>
</organism>
<dbReference type="GO" id="GO:0008808">
    <property type="term" value="F:cardiolipin synthase activity"/>
    <property type="evidence" value="ECO:0007669"/>
    <property type="project" value="TreeGrafter"/>
</dbReference>
<reference evidence="8 9" key="1">
    <citation type="submission" date="2020-08" db="EMBL/GenBank/DDBJ databases">
        <title>Genomic Encyclopedia of Type Strains, Phase IV (KMG-IV): sequencing the most valuable type-strain genomes for metagenomic binning, comparative biology and taxonomic classification.</title>
        <authorList>
            <person name="Goeker M."/>
        </authorList>
    </citation>
    <scope>NUCLEOTIDE SEQUENCE [LARGE SCALE GENOMIC DNA]</scope>
    <source>
        <strain evidence="8 9">DSM 22336</strain>
    </source>
</reference>
<evidence type="ECO:0000256" key="5">
    <source>
        <dbReference type="ARBA" id="ARBA00029594"/>
    </source>
</evidence>
<dbReference type="CDD" id="cd09157">
    <property type="entry name" value="PLDc_CLS_unchar2_1"/>
    <property type="match status" value="1"/>
</dbReference>
<evidence type="ECO:0000259" key="7">
    <source>
        <dbReference type="PROSITE" id="PS50035"/>
    </source>
</evidence>
<feature type="domain" description="PLD phosphodiesterase" evidence="7">
    <location>
        <begin position="401"/>
        <end position="428"/>
    </location>
</feature>
<evidence type="ECO:0000256" key="4">
    <source>
        <dbReference type="ARBA" id="ARBA00022525"/>
    </source>
</evidence>
<dbReference type="PANTHER" id="PTHR21248">
    <property type="entry name" value="CARDIOLIPIN SYNTHASE"/>
    <property type="match status" value="1"/>
</dbReference>
<name>A0A841LPR5_9HYPH</name>
<dbReference type="InterPro" id="IPR001736">
    <property type="entry name" value="PLipase_D/transphosphatidylase"/>
</dbReference>
<feature type="transmembrane region" description="Helical" evidence="6">
    <location>
        <begin position="40"/>
        <end position="61"/>
    </location>
</feature>
<comment type="caution">
    <text evidence="8">The sequence shown here is derived from an EMBL/GenBank/DDBJ whole genome shotgun (WGS) entry which is preliminary data.</text>
</comment>
<keyword evidence="6" id="KW-0472">Membrane</keyword>
<comment type="subcellular location">
    <subcellularLocation>
        <location evidence="2">Secreted</location>
    </subcellularLocation>
</comment>
<gene>
    <name evidence="8" type="ORF">FHS77_000531</name>
</gene>
<protein>
    <recommendedName>
        <fullName evidence="3">Phospholipase D</fullName>
    </recommendedName>
    <alternativeName>
        <fullName evidence="5">Choline phosphatase</fullName>
    </alternativeName>
</protein>
<dbReference type="Pfam" id="PF13091">
    <property type="entry name" value="PLDc_2"/>
    <property type="match status" value="2"/>
</dbReference>
<evidence type="ECO:0000256" key="2">
    <source>
        <dbReference type="ARBA" id="ARBA00004613"/>
    </source>
</evidence>
<dbReference type="EMBL" id="JACIIU010000001">
    <property type="protein sequence ID" value="MBB6260023.1"/>
    <property type="molecule type" value="Genomic_DNA"/>
</dbReference>
<dbReference type="AlphaFoldDB" id="A0A841LPR5"/>
<dbReference type="Proteomes" id="UP000555393">
    <property type="component" value="Unassembled WGS sequence"/>
</dbReference>
<dbReference type="GO" id="GO:0005576">
    <property type="term" value="C:extracellular region"/>
    <property type="evidence" value="ECO:0007669"/>
    <property type="project" value="UniProtKB-SubCell"/>
</dbReference>
<evidence type="ECO:0000313" key="8">
    <source>
        <dbReference type="EMBL" id="MBB6260023.1"/>
    </source>
</evidence>